<evidence type="ECO:0000313" key="3">
    <source>
        <dbReference type="Proteomes" id="UP000231846"/>
    </source>
</evidence>
<sequence length="51" mass="6193">MDRILIEYITERSSFHLFQIDSDVYISRNFKPHNKNIYYIGQSLFINLILL</sequence>
<reference evidence="1" key="5">
    <citation type="submission" date="2024-03" db="EMBL/GenBank/DDBJ databases">
        <title>A gut symbiont ubiquitin homologue binds and inactivates peptidyl-prolyl isomerase to mediate the interbacterial arms race in the human gut.</title>
        <authorList>
            <person name="Jiang K."/>
            <person name="Li W."/>
            <person name="Tong M."/>
            <person name="Xu J."/>
            <person name="Chen Z."/>
            <person name="Yang Y."/>
            <person name="Zang Y."/>
            <person name="Jiao X."/>
            <person name="Liu C."/>
            <person name="Lim B."/>
            <person name="Jiang X."/>
            <person name="Wang J."/>
            <person name="Wu D."/>
            <person name="Wang M."/>
            <person name="Liu S.-J."/>
            <person name="Shao F."/>
            <person name="Gao X."/>
        </authorList>
    </citation>
    <scope>NUCLEOTIDE SEQUENCE</scope>
    <source>
        <strain evidence="1">GS077</strain>
    </source>
</reference>
<dbReference type="HOGENOM" id="CLU_3095829_0_0_10"/>
<dbReference type="Proteomes" id="UP000231846">
    <property type="component" value="Unassembled WGS sequence"/>
</dbReference>
<dbReference type="EMBL" id="PDCW01000022">
    <property type="protein sequence ID" value="PJY73734.1"/>
    <property type="molecule type" value="Genomic_DNA"/>
</dbReference>
<comment type="caution">
    <text evidence="2">The sequence shown here is derived from an EMBL/GenBank/DDBJ whole genome shotgun (WGS) entry which is preliminary data.</text>
</comment>
<evidence type="ECO:0000313" key="4">
    <source>
        <dbReference type="Proteomes" id="UP001258434"/>
    </source>
</evidence>
<protein>
    <submittedName>
        <fullName evidence="2">Uncharacterized protein</fullName>
    </submittedName>
</protein>
<accession>F7LSC3</accession>
<reference evidence="1 4" key="4">
    <citation type="submission" date="2023-08" db="EMBL/GenBank/DDBJ databases">
        <authorList>
            <person name="Du M."/>
            <person name="Liu C."/>
            <person name="Liu S.-J."/>
        </authorList>
    </citation>
    <scope>NUCLEOTIDE SEQUENCE [LARGE SCALE GENOMIC DNA]</scope>
    <source>
        <strain evidence="1 4">GS077</strain>
    </source>
</reference>
<dbReference type="EMBL" id="JAVFHL010000001">
    <property type="protein sequence ID" value="MDT6977533.1"/>
    <property type="molecule type" value="Genomic_DNA"/>
</dbReference>
<reference evidence="2" key="2">
    <citation type="submission" date="2017-10" db="EMBL/GenBank/DDBJ databases">
        <authorList>
            <person name="Banno H."/>
            <person name="Chua N.-H."/>
        </authorList>
    </citation>
    <scope>NUCLEOTIDE SEQUENCE</scope>
    <source>
        <strain evidence="2">12905</strain>
    </source>
</reference>
<evidence type="ECO:0000313" key="1">
    <source>
        <dbReference type="EMBL" id="MDT6977533.1"/>
    </source>
</evidence>
<organism evidence="2 3">
    <name type="scientific">Bacteroides fragilis</name>
    <dbReference type="NCBI Taxonomy" id="817"/>
    <lineage>
        <taxon>Bacteria</taxon>
        <taxon>Pseudomonadati</taxon>
        <taxon>Bacteroidota</taxon>
        <taxon>Bacteroidia</taxon>
        <taxon>Bacteroidales</taxon>
        <taxon>Bacteroidaceae</taxon>
        <taxon>Bacteroides</taxon>
    </lineage>
</organism>
<evidence type="ECO:0000313" key="2">
    <source>
        <dbReference type="EMBL" id="PJY73734.1"/>
    </source>
</evidence>
<name>F7LSC3_BACFG</name>
<dbReference type="AlphaFoldDB" id="F7LSC3"/>
<reference evidence="4" key="3">
    <citation type="submission" date="2023-07" db="EMBL/GenBank/DDBJ databases">
        <title>A gut symbiont ubiquitin homologue binds and inactivates peptidyl-prolyl isomerase to mediate the interbacterial arms race in the human gut.</title>
        <authorList>
            <person name="Jiang K."/>
            <person name="Li W."/>
            <person name="Tong M."/>
            <person name="Xu J."/>
            <person name="Chen Z."/>
            <person name="Yang Y."/>
            <person name="Zang Y."/>
            <person name="Jiao X."/>
            <person name="Liu C."/>
            <person name="Lim B."/>
            <person name="Jiang X."/>
            <person name="Wang J."/>
            <person name="Wu D."/>
            <person name="Wang M."/>
            <person name="Liu S.-J."/>
            <person name="Shao F."/>
            <person name="Gao X."/>
        </authorList>
    </citation>
    <scope>NUCLEOTIDE SEQUENCE [LARGE SCALE GENOMIC DNA]</scope>
    <source>
        <strain evidence="4">GS077</strain>
    </source>
</reference>
<proteinExistence type="predicted"/>
<accession>A0A2M9V4Y8</accession>
<dbReference type="Proteomes" id="UP001258434">
    <property type="component" value="Unassembled WGS sequence"/>
</dbReference>
<gene>
    <name evidence="1" type="ORF">BFGS077_002836</name>
    <name evidence="2" type="ORF">CQW34_03008</name>
</gene>
<reference evidence="2 3" key="1">
    <citation type="journal article" date="2017" name="MBio">
        <title>Gut Symbiont Bacteroides fragilis Secretes a Eukaryotic-Like Ubiquitin Protein That Mediates Intraspecies Antagonism.</title>
        <authorList>
            <person name="Chatzidaki-Livanis M."/>
            <person name="Coyne M.J."/>
            <person name="Roelofs K.G."/>
            <person name="Gentyala R.R."/>
            <person name="Caldwell J.M."/>
            <person name="Comstock L.E."/>
        </authorList>
    </citation>
    <scope>NUCLEOTIDE SEQUENCE [LARGE SCALE GENOMIC DNA]</scope>
    <source>
        <strain evidence="2 3">12905</strain>
    </source>
</reference>